<dbReference type="SUPFAM" id="SSF53474">
    <property type="entry name" value="alpha/beta-Hydrolases"/>
    <property type="match status" value="1"/>
</dbReference>
<name>A0A5C1YBJ1_9MICO</name>
<evidence type="ECO:0000256" key="1">
    <source>
        <dbReference type="SAM" id="Phobius"/>
    </source>
</evidence>
<dbReference type="Gene3D" id="3.40.50.1820">
    <property type="entry name" value="alpha/beta hydrolase"/>
    <property type="match status" value="1"/>
</dbReference>
<sequence length="546" mass="58689">MRSHLPGDVAVLADDAVELSATAQLLLDLARDLDRIAADDASIGQSADAIRDRTSDAARSLRTAEPRFSTTGSAVREFAVRLAELQGEHRRAITDVEDARTKVRYYDHELGELQRRKLLLMVSAPDPEEADELARRMAWLTREKAHAETLLAHAESRAIDAEYEWDLAARTAADRIRPVLDALNDSLLDKVGAALKDMGSFLLAVGEWVARILDTVLTGVLLAVMVVVALVVILTALAILIPTFLILLATGTSPDDLVEILIGIAIAVVPLLTPVVAALMLREAATPTPTVVPTKPLGGQLVQKEPAERYEYLFTNNNVIDKAGGDSSTVVEIVQVLNPDGTPALDENGKPIWRVTLPSTQDWQVPGGDHGAVNDLGSNLALILTPDMQAAYERAVTEAMRQAGIGPEDSVMLVGWSQGGILAGAIASNPDSGFTIRAIAVAGAPIDHMRIPDDVSVLAFQHDGDHVPRLDGVPPHQGANWVTVNTEAAGSGYPHDATKYAATAKHVTTGTVDPRVQHVMDEQSMFFSPAEIAYRYTFHEQDTSVI</sequence>
<protein>
    <submittedName>
        <fullName evidence="2">Uncharacterized protein</fullName>
    </submittedName>
</protein>
<feature type="transmembrane region" description="Helical" evidence="1">
    <location>
        <begin position="220"/>
        <end position="248"/>
    </location>
</feature>
<keyword evidence="1" id="KW-0472">Membrane</keyword>
<proteinExistence type="predicted"/>
<dbReference type="AlphaFoldDB" id="A0A5C1YBJ1"/>
<keyword evidence="1" id="KW-0812">Transmembrane</keyword>
<dbReference type="EMBL" id="CP043504">
    <property type="protein sequence ID" value="QEO10645.1"/>
    <property type="molecule type" value="Genomic_DNA"/>
</dbReference>
<organism evidence="2 3">
    <name type="scientific">Protaetiibacter larvae</name>
    <dbReference type="NCBI Taxonomy" id="2592654"/>
    <lineage>
        <taxon>Bacteria</taxon>
        <taxon>Bacillati</taxon>
        <taxon>Actinomycetota</taxon>
        <taxon>Actinomycetes</taxon>
        <taxon>Micrococcales</taxon>
        <taxon>Microbacteriaceae</taxon>
        <taxon>Protaetiibacter</taxon>
    </lineage>
</organism>
<evidence type="ECO:0000313" key="2">
    <source>
        <dbReference type="EMBL" id="QEO10645.1"/>
    </source>
</evidence>
<dbReference type="InterPro" id="IPR029058">
    <property type="entry name" value="AB_hydrolase_fold"/>
</dbReference>
<gene>
    <name evidence="2" type="ORF">FLP23_11900</name>
</gene>
<evidence type="ECO:0000313" key="3">
    <source>
        <dbReference type="Proteomes" id="UP000322159"/>
    </source>
</evidence>
<dbReference type="SUPFAM" id="SSF57997">
    <property type="entry name" value="Tropomyosin"/>
    <property type="match status" value="1"/>
</dbReference>
<dbReference type="OrthoDB" id="5095936at2"/>
<keyword evidence="3" id="KW-1185">Reference proteome</keyword>
<feature type="transmembrane region" description="Helical" evidence="1">
    <location>
        <begin position="260"/>
        <end position="281"/>
    </location>
</feature>
<dbReference type="KEGG" id="lyk:FLP23_11900"/>
<keyword evidence="1" id="KW-1133">Transmembrane helix</keyword>
<reference evidence="2 3" key="1">
    <citation type="submission" date="2019-09" db="EMBL/GenBank/DDBJ databases">
        <title>Genome sequencing of strain KACC 19322.</title>
        <authorList>
            <person name="Heo J."/>
            <person name="Kim S.-J."/>
            <person name="Kim J.-S."/>
            <person name="Hong S.-B."/>
            <person name="Kwon S.-W."/>
        </authorList>
    </citation>
    <scope>NUCLEOTIDE SEQUENCE [LARGE SCALE GENOMIC DNA]</scope>
    <source>
        <strain evidence="2 3">KACC 19322</strain>
    </source>
</reference>
<dbReference type="Proteomes" id="UP000322159">
    <property type="component" value="Chromosome"/>
</dbReference>
<dbReference type="RefSeq" id="WP_149326060.1">
    <property type="nucleotide sequence ID" value="NZ_CP043504.1"/>
</dbReference>
<accession>A0A5C1YBJ1</accession>